<name>A0ABW7FS78_9BURK</name>
<feature type="transmembrane region" description="Helical" evidence="1">
    <location>
        <begin position="42"/>
        <end position="60"/>
    </location>
</feature>
<organism evidence="2 3">
    <name type="scientific">Roseateles rivi</name>
    <dbReference type="NCBI Taxonomy" id="3299028"/>
    <lineage>
        <taxon>Bacteria</taxon>
        <taxon>Pseudomonadati</taxon>
        <taxon>Pseudomonadota</taxon>
        <taxon>Betaproteobacteria</taxon>
        <taxon>Burkholderiales</taxon>
        <taxon>Sphaerotilaceae</taxon>
        <taxon>Roseateles</taxon>
    </lineage>
</organism>
<gene>
    <name evidence="2" type="ORF">ACG0Z6_02885</name>
</gene>
<reference evidence="2 3" key="1">
    <citation type="submission" date="2024-08" db="EMBL/GenBank/DDBJ databases">
        <authorList>
            <person name="Lu H."/>
        </authorList>
    </citation>
    <scope>NUCLEOTIDE SEQUENCE [LARGE SCALE GENOMIC DNA]</scope>
    <source>
        <strain evidence="2 3">BYS180W</strain>
    </source>
</reference>
<evidence type="ECO:0000313" key="2">
    <source>
        <dbReference type="EMBL" id="MFG6447186.1"/>
    </source>
</evidence>
<feature type="transmembrane region" description="Helical" evidence="1">
    <location>
        <begin position="80"/>
        <end position="97"/>
    </location>
</feature>
<protein>
    <submittedName>
        <fullName evidence="2">Uncharacterized protein</fullName>
    </submittedName>
</protein>
<keyword evidence="1" id="KW-0472">Membrane</keyword>
<keyword evidence="1" id="KW-0812">Transmembrane</keyword>
<feature type="transmembrane region" description="Helical" evidence="1">
    <location>
        <begin position="146"/>
        <end position="167"/>
    </location>
</feature>
<keyword evidence="3" id="KW-1185">Reference proteome</keyword>
<feature type="transmembrane region" description="Helical" evidence="1">
    <location>
        <begin position="274"/>
        <end position="296"/>
    </location>
</feature>
<proteinExistence type="predicted"/>
<dbReference type="EMBL" id="JBIGHZ010000001">
    <property type="protein sequence ID" value="MFG6447186.1"/>
    <property type="molecule type" value="Genomic_DNA"/>
</dbReference>
<dbReference type="Proteomes" id="UP001606099">
    <property type="component" value="Unassembled WGS sequence"/>
</dbReference>
<evidence type="ECO:0000256" key="1">
    <source>
        <dbReference type="SAM" id="Phobius"/>
    </source>
</evidence>
<accession>A0ABW7FS78</accession>
<dbReference type="RefSeq" id="WP_394458555.1">
    <property type="nucleotide sequence ID" value="NZ_JBIGHZ010000001.1"/>
</dbReference>
<feature type="transmembrane region" description="Helical" evidence="1">
    <location>
        <begin position="330"/>
        <end position="351"/>
    </location>
</feature>
<sequence length="365" mass="39910">MNLIVPFRLIAGSLCFLYLILPLVFATSVREVLALAPTPPADFAVGALYSGCTFLIILLVPKDIVIRSDALKMNRNAARVIAWLTILLSAYFFANALRDLDTVIYFDKVAAHAAYEELNSEYGLRLKYNVLLCLFLVTGLKAGMRGWGALFFVVPILFEVVFSKHNYATHLLTYLFLLTWNSRMSRKAVLISFATIVGTLLAARFIFYSDFQNDPAQSLAAMLGEFTISWQSIPSALSYSGSKYTGTTEWYSDIISNAAGLEIGLAGNPVAEAIFYFGDWAGLGVIGGALVFMLLARASARNFAAGVALLVATYYLRDCFRTGWSLGLSVFAKSFAIFSAITLGLMAIHFLGSRLSANASIPHHS</sequence>
<comment type="caution">
    <text evidence="2">The sequence shown here is derived from an EMBL/GenBank/DDBJ whole genome shotgun (WGS) entry which is preliminary data.</text>
</comment>
<evidence type="ECO:0000313" key="3">
    <source>
        <dbReference type="Proteomes" id="UP001606099"/>
    </source>
</evidence>
<feature type="transmembrane region" description="Helical" evidence="1">
    <location>
        <begin position="188"/>
        <end position="207"/>
    </location>
</feature>
<keyword evidence="1" id="KW-1133">Transmembrane helix</keyword>